<evidence type="ECO:0000313" key="2">
    <source>
        <dbReference type="EMBL" id="JAS98702.1"/>
    </source>
</evidence>
<gene>
    <name evidence="2" type="ORF">g.59257</name>
</gene>
<reference evidence="2" key="1">
    <citation type="submission" date="2015-11" db="EMBL/GenBank/DDBJ databases">
        <title>De novo transcriptome assembly of four potential Pierce s Disease insect vectors from Arizona vineyards.</title>
        <authorList>
            <person name="Tassone E.E."/>
        </authorList>
    </citation>
    <scope>NUCLEOTIDE SEQUENCE</scope>
</reference>
<feature type="non-terminal residue" evidence="2">
    <location>
        <position position="1"/>
    </location>
</feature>
<protein>
    <recommendedName>
        <fullName evidence="1">PiggyBac transposable element-derived protein domain-containing protein</fullName>
    </recommendedName>
</protein>
<evidence type="ECO:0000259" key="1">
    <source>
        <dbReference type="Pfam" id="PF13843"/>
    </source>
</evidence>
<proteinExistence type="predicted"/>
<dbReference type="AlphaFoldDB" id="A0A1B6JHY3"/>
<feature type="domain" description="PiggyBac transposable element-derived protein" evidence="1">
    <location>
        <begin position="2"/>
        <end position="189"/>
    </location>
</feature>
<accession>A0A1B6JHY3</accession>
<dbReference type="Pfam" id="PF13843">
    <property type="entry name" value="DDE_Tnp_1_7"/>
    <property type="match status" value="1"/>
</dbReference>
<name>A0A1B6JHY3_9HEMI</name>
<dbReference type="EMBL" id="GECU01009004">
    <property type="protein sequence ID" value="JAS98702.1"/>
    <property type="molecule type" value="Transcribed_RNA"/>
</dbReference>
<feature type="non-terminal residue" evidence="2">
    <location>
        <position position="189"/>
    </location>
</feature>
<dbReference type="PANTHER" id="PTHR46599">
    <property type="entry name" value="PIGGYBAC TRANSPOSABLE ELEMENT-DERIVED PROTEIN 4"/>
    <property type="match status" value="1"/>
</dbReference>
<organism evidence="2">
    <name type="scientific">Homalodisca liturata</name>
    <dbReference type="NCBI Taxonomy" id="320908"/>
    <lineage>
        <taxon>Eukaryota</taxon>
        <taxon>Metazoa</taxon>
        <taxon>Ecdysozoa</taxon>
        <taxon>Arthropoda</taxon>
        <taxon>Hexapoda</taxon>
        <taxon>Insecta</taxon>
        <taxon>Pterygota</taxon>
        <taxon>Neoptera</taxon>
        <taxon>Paraneoptera</taxon>
        <taxon>Hemiptera</taxon>
        <taxon>Auchenorrhyncha</taxon>
        <taxon>Membracoidea</taxon>
        <taxon>Cicadellidae</taxon>
        <taxon>Cicadellinae</taxon>
        <taxon>Proconiini</taxon>
        <taxon>Homalodisca</taxon>
    </lineage>
</organism>
<sequence>CPKANVTVDEMLVPFRGKCRFKQYMPKKPAKYGIKIFCMADSGSSYLCNAFIYTGKNCYSVGLTRDEQQLLKSTQTVIKLTKHIERTNRNVTADNWFTSIELVDQLKLRGLTFVGTIKKNKKEIPPEFLPHRQRRVGSSLYAFHNNTTLLSVVPKKNKAVLLISSMHHDIETNSEINKPEIVGYYNKTK</sequence>
<dbReference type="PANTHER" id="PTHR46599:SF6">
    <property type="entry name" value="DUAL SPECIFICITY PHOSPHATASE 26"/>
    <property type="match status" value="1"/>
</dbReference>
<dbReference type="InterPro" id="IPR029526">
    <property type="entry name" value="PGBD"/>
</dbReference>